<dbReference type="InterPro" id="IPR014036">
    <property type="entry name" value="DeoR-like_C"/>
</dbReference>
<feature type="domain" description="HTH deoR-type" evidence="4">
    <location>
        <begin position="3"/>
        <end position="58"/>
    </location>
</feature>
<evidence type="ECO:0000256" key="1">
    <source>
        <dbReference type="ARBA" id="ARBA00023015"/>
    </source>
</evidence>
<dbReference type="InterPro" id="IPR036390">
    <property type="entry name" value="WH_DNA-bd_sf"/>
</dbReference>
<name>A0AAX3UHJ9_9LACO</name>
<organism evidence="5 6">
    <name type="scientific">Lactobacillus kefiranofaciens</name>
    <dbReference type="NCBI Taxonomy" id="267818"/>
    <lineage>
        <taxon>Bacteria</taxon>
        <taxon>Bacillati</taxon>
        <taxon>Bacillota</taxon>
        <taxon>Bacilli</taxon>
        <taxon>Lactobacillales</taxon>
        <taxon>Lactobacillaceae</taxon>
        <taxon>Lactobacillus</taxon>
    </lineage>
</organism>
<evidence type="ECO:0000313" key="5">
    <source>
        <dbReference type="EMBL" id="WGO86965.1"/>
    </source>
</evidence>
<dbReference type="Gene3D" id="3.40.50.1360">
    <property type="match status" value="1"/>
</dbReference>
<dbReference type="Pfam" id="PF00455">
    <property type="entry name" value="DeoRC"/>
    <property type="match status" value="1"/>
</dbReference>
<dbReference type="InterPro" id="IPR018356">
    <property type="entry name" value="Tscrpt_reg_HTH_DeoR_CS"/>
</dbReference>
<gene>
    <name evidence="5" type="ORF">QEJ78_09155</name>
</gene>
<dbReference type="PRINTS" id="PR00037">
    <property type="entry name" value="HTHLACR"/>
</dbReference>
<keyword evidence="1" id="KW-0805">Transcription regulation</keyword>
<dbReference type="InterPro" id="IPR036388">
    <property type="entry name" value="WH-like_DNA-bd_sf"/>
</dbReference>
<dbReference type="PANTHER" id="PTHR30363">
    <property type="entry name" value="HTH-TYPE TRANSCRIPTIONAL REGULATOR SRLR-RELATED"/>
    <property type="match status" value="1"/>
</dbReference>
<keyword evidence="3" id="KW-0804">Transcription</keyword>
<dbReference type="Gene3D" id="1.10.10.10">
    <property type="entry name" value="Winged helix-like DNA-binding domain superfamily/Winged helix DNA-binding domain"/>
    <property type="match status" value="1"/>
</dbReference>
<dbReference type="GO" id="GO:0003677">
    <property type="term" value="F:DNA binding"/>
    <property type="evidence" value="ECO:0007669"/>
    <property type="project" value="UniProtKB-KW"/>
</dbReference>
<dbReference type="InterPro" id="IPR001034">
    <property type="entry name" value="DeoR_HTH"/>
</dbReference>
<dbReference type="InterPro" id="IPR037171">
    <property type="entry name" value="NagB/RpiA_transferase-like"/>
</dbReference>
<dbReference type="SUPFAM" id="SSF46785">
    <property type="entry name" value="Winged helix' DNA-binding domain"/>
    <property type="match status" value="1"/>
</dbReference>
<keyword evidence="2 5" id="KW-0238">DNA-binding</keyword>
<dbReference type="EMBL" id="CP123735">
    <property type="protein sequence ID" value="WGO86965.1"/>
    <property type="molecule type" value="Genomic_DNA"/>
</dbReference>
<dbReference type="InterPro" id="IPR050313">
    <property type="entry name" value="Carb_Metab_HTH_regulators"/>
</dbReference>
<dbReference type="PROSITE" id="PS00894">
    <property type="entry name" value="HTH_DEOR_1"/>
    <property type="match status" value="1"/>
</dbReference>
<evidence type="ECO:0000259" key="4">
    <source>
        <dbReference type="PROSITE" id="PS51000"/>
    </source>
</evidence>
<dbReference type="GO" id="GO:0003700">
    <property type="term" value="F:DNA-binding transcription factor activity"/>
    <property type="evidence" value="ECO:0007669"/>
    <property type="project" value="InterPro"/>
</dbReference>
<reference evidence="5" key="2">
    <citation type="submission" date="2023-04" db="EMBL/GenBank/DDBJ databases">
        <authorList>
            <person name="Wang Y."/>
        </authorList>
    </citation>
    <scope>NUCLEOTIDE SEQUENCE</scope>
    <source>
        <strain evidence="5">ZW18</strain>
    </source>
</reference>
<accession>A0AAX3UHJ9</accession>
<dbReference type="SMART" id="SM01134">
    <property type="entry name" value="DeoRC"/>
    <property type="match status" value="1"/>
</dbReference>
<dbReference type="PANTHER" id="PTHR30363:SF56">
    <property type="entry name" value="TRANSCRIPTIONAL REGULATOR, DEOR FAMILY"/>
    <property type="match status" value="1"/>
</dbReference>
<dbReference type="RefSeq" id="WP_013854801.1">
    <property type="nucleotide sequence ID" value="NZ_CP061341.1"/>
</dbReference>
<proteinExistence type="predicted"/>
<protein>
    <submittedName>
        <fullName evidence="5">DeoR/GlpR family DNA-binding transcription regulator</fullName>
    </submittedName>
</protein>
<evidence type="ECO:0000313" key="6">
    <source>
        <dbReference type="Proteomes" id="UP001242513"/>
    </source>
</evidence>
<dbReference type="Pfam" id="PF08220">
    <property type="entry name" value="HTH_DeoR"/>
    <property type="match status" value="1"/>
</dbReference>
<dbReference type="Proteomes" id="UP001242513">
    <property type="component" value="Chromosome"/>
</dbReference>
<evidence type="ECO:0000256" key="3">
    <source>
        <dbReference type="ARBA" id="ARBA00023163"/>
    </source>
</evidence>
<dbReference type="SMART" id="SM00420">
    <property type="entry name" value="HTH_DEOR"/>
    <property type="match status" value="1"/>
</dbReference>
<sequence length="251" mass="27633">MLTQERQSLIEDYVNQHELCRVSELCDLTATSESTIRRDLIQMEKDGLLKRVHGGAQSVKHFSRDVSQNVRFSMNHDTKIAIAKYAVEHFVHQGDNIFIDAGTTTYEMVPFLVEIPNVKIITNGVETALCSLNHGIKTFLVGGEVKDDTHAVIGQTALAQIKAMNFTASFIGANGIEQNGNITTPDPEEAAIKMAEIKQARHAYVLADSSKLGERNFAVFANTKDVCVITDSLKNSQKSALPAEITLEEAK</sequence>
<dbReference type="PROSITE" id="PS51000">
    <property type="entry name" value="HTH_DEOR_2"/>
    <property type="match status" value="1"/>
</dbReference>
<evidence type="ECO:0000256" key="2">
    <source>
        <dbReference type="ARBA" id="ARBA00023125"/>
    </source>
</evidence>
<dbReference type="GeneID" id="72687717"/>
<dbReference type="SUPFAM" id="SSF100950">
    <property type="entry name" value="NagB/RpiA/CoA transferase-like"/>
    <property type="match status" value="1"/>
</dbReference>
<dbReference type="AlphaFoldDB" id="A0AAX3UHJ9"/>
<reference evidence="5" key="1">
    <citation type="journal article" date="2022" name="Food Funct.">
        <title>Lactobacillus kefiranofaciens ZW18 from Kefir enhances the anti-tumor effect of anti-programmed cell death 1 (PD-1) immunotherapy by modulating the gut microbiota.</title>
        <authorList>
            <person name="Zhao J."/>
            <person name="Wang Y."/>
            <person name="Wang J."/>
            <person name="Lv M."/>
            <person name="Zhou C."/>
            <person name="Jia L."/>
            <person name="Geng W."/>
        </authorList>
    </citation>
    <scope>NUCLEOTIDE SEQUENCE</scope>
    <source>
        <strain evidence="5">ZW18</strain>
    </source>
</reference>